<sequence length="430" mass="47016">MTAGKKTFKKSFLVFTVLIIGFALLAHVSAAFAKDAVEEQLRDSGFNDDMIQKIMKKNADNTLKKASKEKVYPALKPSPGDRTSADKSADELLADTILIAENTAGDASTASDAGAKLPAKKQAAKKDGKSTQVLSVDELYGGNLYTEDDSDVKKIKARDEKIYYPGVISSSISGTTGLIYTQTAHTLKKGQFNIGGHIVYSTISKQNNNKISFLNDEYAHQYQFPINVTVGALDNFELGFIFPGQSWKINCSSLKPQNDSGSGMGDIGMKMKYKLPMQPESPTSLAVGWGVKFPTADKKTMYVMGATGEADYDVFAALSQKLSSANVHINLGYTSTGDPRSTQDGLRLFVDDKFTYNLGVDFSKTDDLTLSFELNGENWGAMGTKLDFTPGLRTRVNKDLIIDAALPVSFYNDQEYGYNFKFIMGATYMF</sequence>
<gene>
    <name evidence="2" type="ORF">A2008_01515</name>
</gene>
<organism evidence="2 3">
    <name type="scientific">Candidatus Wallbacteria bacterium GWC2_49_35</name>
    <dbReference type="NCBI Taxonomy" id="1817813"/>
    <lineage>
        <taxon>Bacteria</taxon>
        <taxon>Candidatus Walliibacteriota</taxon>
    </lineage>
</organism>
<dbReference type="STRING" id="1817813.A2008_01515"/>
<feature type="chain" id="PRO_5009533378" description="Outer membrane protein beta-barrel domain-containing protein" evidence="1">
    <location>
        <begin position="34"/>
        <end position="430"/>
    </location>
</feature>
<evidence type="ECO:0000313" key="3">
    <source>
        <dbReference type="Proteomes" id="UP000178735"/>
    </source>
</evidence>
<comment type="caution">
    <text evidence="2">The sequence shown here is derived from an EMBL/GenBank/DDBJ whole genome shotgun (WGS) entry which is preliminary data.</text>
</comment>
<keyword evidence="1" id="KW-0732">Signal</keyword>
<dbReference type="EMBL" id="MGFH01000238">
    <property type="protein sequence ID" value="OGM01304.1"/>
    <property type="molecule type" value="Genomic_DNA"/>
</dbReference>
<evidence type="ECO:0008006" key="4">
    <source>
        <dbReference type="Google" id="ProtNLM"/>
    </source>
</evidence>
<dbReference type="Proteomes" id="UP000178735">
    <property type="component" value="Unassembled WGS sequence"/>
</dbReference>
<evidence type="ECO:0000313" key="2">
    <source>
        <dbReference type="EMBL" id="OGM01304.1"/>
    </source>
</evidence>
<dbReference type="AlphaFoldDB" id="A0A1F7WEP5"/>
<accession>A0A1F7WEP5</accession>
<proteinExistence type="predicted"/>
<evidence type="ECO:0000256" key="1">
    <source>
        <dbReference type="SAM" id="SignalP"/>
    </source>
</evidence>
<reference evidence="2 3" key="1">
    <citation type="journal article" date="2016" name="Nat. Commun.">
        <title>Thousands of microbial genomes shed light on interconnected biogeochemical processes in an aquifer system.</title>
        <authorList>
            <person name="Anantharaman K."/>
            <person name="Brown C.T."/>
            <person name="Hug L.A."/>
            <person name="Sharon I."/>
            <person name="Castelle C.J."/>
            <person name="Probst A.J."/>
            <person name="Thomas B.C."/>
            <person name="Singh A."/>
            <person name="Wilkins M.J."/>
            <person name="Karaoz U."/>
            <person name="Brodie E.L."/>
            <person name="Williams K.H."/>
            <person name="Hubbard S.S."/>
            <person name="Banfield J.F."/>
        </authorList>
    </citation>
    <scope>NUCLEOTIDE SEQUENCE [LARGE SCALE GENOMIC DNA]</scope>
</reference>
<name>A0A1F7WEP5_9BACT</name>
<protein>
    <recommendedName>
        <fullName evidence="4">Outer membrane protein beta-barrel domain-containing protein</fullName>
    </recommendedName>
</protein>
<feature type="signal peptide" evidence="1">
    <location>
        <begin position="1"/>
        <end position="33"/>
    </location>
</feature>